<comment type="caution">
    <text evidence="3">The sequence shown here is derived from an EMBL/GenBank/DDBJ whole genome shotgun (WGS) entry which is preliminary data.</text>
</comment>
<protein>
    <recommendedName>
        <fullName evidence="2">RRM domain-containing protein</fullName>
    </recommendedName>
</protein>
<evidence type="ECO:0000313" key="3">
    <source>
        <dbReference type="EMBL" id="KAK3219523.1"/>
    </source>
</evidence>
<dbReference type="InterPro" id="IPR012677">
    <property type="entry name" value="Nucleotide-bd_a/b_plait_sf"/>
</dbReference>
<feature type="domain" description="RRM" evidence="2">
    <location>
        <begin position="38"/>
        <end position="115"/>
    </location>
</feature>
<proteinExistence type="predicted"/>
<dbReference type="InterPro" id="IPR035979">
    <property type="entry name" value="RBD_domain_sf"/>
</dbReference>
<dbReference type="Gene3D" id="3.30.70.330">
    <property type="match status" value="1"/>
</dbReference>
<gene>
    <name evidence="3" type="ORF">Dsin_013493</name>
</gene>
<evidence type="ECO:0000313" key="4">
    <source>
        <dbReference type="Proteomes" id="UP001281410"/>
    </source>
</evidence>
<dbReference type="SUPFAM" id="SSF54928">
    <property type="entry name" value="RNA-binding domain, RBD"/>
    <property type="match status" value="1"/>
</dbReference>
<keyword evidence="4" id="KW-1185">Reference proteome</keyword>
<dbReference type="InterPro" id="IPR000504">
    <property type="entry name" value="RRM_dom"/>
</dbReference>
<keyword evidence="1" id="KW-0694">RNA-binding</keyword>
<evidence type="ECO:0000259" key="2">
    <source>
        <dbReference type="PROSITE" id="PS50102"/>
    </source>
</evidence>
<dbReference type="Proteomes" id="UP001281410">
    <property type="component" value="Unassembled WGS sequence"/>
</dbReference>
<dbReference type="AlphaFoldDB" id="A0AAE0AK29"/>
<dbReference type="EMBL" id="JANJYJ010000004">
    <property type="protein sequence ID" value="KAK3219523.1"/>
    <property type="molecule type" value="Genomic_DNA"/>
</dbReference>
<dbReference type="Pfam" id="PF00076">
    <property type="entry name" value="RRM_1"/>
    <property type="match status" value="1"/>
</dbReference>
<sequence>MRETVRERGRWPDSLGREESQVDINGWGRRKDFREGLFSIFIDNLNPNMDLLGLWCFFKPFGKVRDVFLASKKSSRRSCFGFIRFETIEEATKVVKMVNDMLVHGLLLRAKLALYGWKSRRLSVYKEDGVHGMEELSMESREEGLGRSHNANFEENKSFVDVMTRNQKCSAGDVADVGEKVIDMSWNSNNNEKEWLSRCAVGTLREFTDVSSVNRRLRSRGFSFSLKYLWDKFILWVFESKFERESFIYNRFFWDDKFSSMVRWSDSINPQNRLAWIDCFGVSRFWNVDFFIQIGWLLGEPLLVEEDTLFKKRFDRGRVLVLIPLNQSCPNKIKVTVGNGSFCVKISEVSSLVDSLASSHNSWLERILVMNLMGDKAGLSVDVLPLSFTEHEVEAKGGLEVGGQLKEKDKSDGDQFSLDSGNDSKMVDRLAVNHNFFKSREEKLVVMALDIGAVGASLSFSESSLEVGLFSNFQLLSGEASNTVDVLIGQEEIVKVLKNGVLCGSSDLLGDRVGERCIRVGGKSCEELVRESEVAPISVKGLVKVLSVASPNNSKRRRERNSLYLRSHSMKTRSSSACEMKLQQKADETKKVVWNLHNEIAKVIVRGLARGFDFNGKRKEMLEIIAMRG</sequence>
<dbReference type="SMART" id="SM00360">
    <property type="entry name" value="RRM"/>
    <property type="match status" value="1"/>
</dbReference>
<dbReference type="GO" id="GO:0003723">
    <property type="term" value="F:RNA binding"/>
    <property type="evidence" value="ECO:0007669"/>
    <property type="project" value="UniProtKB-UniRule"/>
</dbReference>
<evidence type="ECO:0000256" key="1">
    <source>
        <dbReference type="PROSITE-ProRule" id="PRU00176"/>
    </source>
</evidence>
<dbReference type="PROSITE" id="PS50102">
    <property type="entry name" value="RRM"/>
    <property type="match status" value="1"/>
</dbReference>
<name>A0AAE0AK29_9ROSI</name>
<reference evidence="3" key="1">
    <citation type="journal article" date="2023" name="Plant J.">
        <title>Genome sequences and population genomics provide insights into the demographic history, inbreeding, and mutation load of two 'living fossil' tree species of Dipteronia.</title>
        <authorList>
            <person name="Feng Y."/>
            <person name="Comes H.P."/>
            <person name="Chen J."/>
            <person name="Zhu S."/>
            <person name="Lu R."/>
            <person name="Zhang X."/>
            <person name="Li P."/>
            <person name="Qiu J."/>
            <person name="Olsen K.M."/>
            <person name="Qiu Y."/>
        </authorList>
    </citation>
    <scope>NUCLEOTIDE SEQUENCE</scope>
    <source>
        <strain evidence="3">NBL</strain>
    </source>
</reference>
<accession>A0AAE0AK29</accession>
<dbReference type="CDD" id="cd00590">
    <property type="entry name" value="RRM_SF"/>
    <property type="match status" value="1"/>
</dbReference>
<organism evidence="3 4">
    <name type="scientific">Dipteronia sinensis</name>
    <dbReference type="NCBI Taxonomy" id="43782"/>
    <lineage>
        <taxon>Eukaryota</taxon>
        <taxon>Viridiplantae</taxon>
        <taxon>Streptophyta</taxon>
        <taxon>Embryophyta</taxon>
        <taxon>Tracheophyta</taxon>
        <taxon>Spermatophyta</taxon>
        <taxon>Magnoliopsida</taxon>
        <taxon>eudicotyledons</taxon>
        <taxon>Gunneridae</taxon>
        <taxon>Pentapetalae</taxon>
        <taxon>rosids</taxon>
        <taxon>malvids</taxon>
        <taxon>Sapindales</taxon>
        <taxon>Sapindaceae</taxon>
        <taxon>Hippocastanoideae</taxon>
        <taxon>Acereae</taxon>
        <taxon>Dipteronia</taxon>
    </lineage>
</organism>